<dbReference type="HOGENOM" id="CLU_102515_1_0_6"/>
<dbReference type="KEGG" id="mvi:X808_17310"/>
<keyword evidence="2 5" id="KW-0812">Transmembrane</keyword>
<reference evidence="6 7" key="1">
    <citation type="submission" date="2013-12" db="EMBL/GenBank/DDBJ databases">
        <title>Annotation of the Mannheimia varigena USDA-ARS-USMARC-1296 complete genome.</title>
        <authorList>
            <person name="Harhay G.P."/>
            <person name="Clawson M.L."/>
            <person name="Murray R.W."/>
            <person name="Lubbers B.V."/>
            <person name="Heaton M.P."/>
            <person name="Chitko-Mckown C.G."/>
            <person name="Harhay D.M."/>
            <person name="Smith T.P.L."/>
        </authorList>
    </citation>
    <scope>NUCLEOTIDE SEQUENCE [LARGE SCALE GENOMIC DNA]</scope>
    <source>
        <strain evidence="6 7">USDA-ARS-USMARC-1296</strain>
    </source>
</reference>
<evidence type="ECO:0000313" key="7">
    <source>
        <dbReference type="Proteomes" id="UP000066995"/>
    </source>
</evidence>
<organism evidence="6 7">
    <name type="scientific">Mannheimia varigena USDA-ARS-USMARC-1296</name>
    <dbReference type="NCBI Taxonomy" id="1433287"/>
    <lineage>
        <taxon>Bacteria</taxon>
        <taxon>Pseudomonadati</taxon>
        <taxon>Pseudomonadota</taxon>
        <taxon>Gammaproteobacteria</taxon>
        <taxon>Pasteurellales</taxon>
        <taxon>Pasteurellaceae</taxon>
        <taxon>Mannheimia</taxon>
    </lineage>
</organism>
<dbReference type="PANTHER" id="PTHR43847">
    <property type="entry name" value="BLL3993 PROTEIN"/>
    <property type="match status" value="1"/>
</dbReference>
<dbReference type="InterPro" id="IPR007269">
    <property type="entry name" value="ICMT_MeTrfase"/>
</dbReference>
<accession>W0QCK6</accession>
<evidence type="ECO:0000256" key="4">
    <source>
        <dbReference type="ARBA" id="ARBA00023136"/>
    </source>
</evidence>
<feature type="transmembrane region" description="Helical" evidence="5">
    <location>
        <begin position="43"/>
        <end position="64"/>
    </location>
</feature>
<keyword evidence="7" id="KW-1185">Reference proteome</keyword>
<dbReference type="InterPro" id="IPR052527">
    <property type="entry name" value="Metal_cation-efflux_comp"/>
</dbReference>
<dbReference type="RefSeq" id="WP_025217944.1">
    <property type="nucleotide sequence ID" value="NZ_CP006943.1"/>
</dbReference>
<keyword evidence="6" id="KW-0489">Methyltransferase</keyword>
<evidence type="ECO:0000313" key="6">
    <source>
        <dbReference type="EMBL" id="AHG76251.1"/>
    </source>
</evidence>
<feature type="transmembrane region" description="Helical" evidence="5">
    <location>
        <begin position="6"/>
        <end position="23"/>
    </location>
</feature>
<dbReference type="AlphaFoldDB" id="W0QCK6"/>
<dbReference type="Proteomes" id="UP000066995">
    <property type="component" value="Chromosome"/>
</dbReference>
<dbReference type="STRING" id="1433287.X808_17310"/>
<dbReference type="eggNOG" id="COG1755">
    <property type="taxonomic scope" value="Bacteria"/>
</dbReference>
<dbReference type="EMBL" id="CP006943">
    <property type="protein sequence ID" value="AHG76251.1"/>
    <property type="molecule type" value="Genomic_DNA"/>
</dbReference>
<comment type="subcellular location">
    <subcellularLocation>
        <location evidence="1">Membrane</location>
        <topology evidence="1">Multi-pass membrane protein</topology>
    </subcellularLocation>
</comment>
<feature type="transmembrane region" description="Helical" evidence="5">
    <location>
        <begin position="120"/>
        <end position="136"/>
    </location>
</feature>
<evidence type="ECO:0000256" key="3">
    <source>
        <dbReference type="ARBA" id="ARBA00022989"/>
    </source>
</evidence>
<evidence type="ECO:0000256" key="2">
    <source>
        <dbReference type="ARBA" id="ARBA00022692"/>
    </source>
</evidence>
<name>W0QCK6_9PAST</name>
<keyword evidence="3 5" id="KW-1133">Transmembrane helix</keyword>
<evidence type="ECO:0000256" key="5">
    <source>
        <dbReference type="SAM" id="Phobius"/>
    </source>
</evidence>
<keyword evidence="6" id="KW-0808">Transferase</keyword>
<gene>
    <name evidence="6" type="ORF">X808_17310</name>
</gene>
<dbReference type="PATRIC" id="fig|1433287.3.peg.1728"/>
<dbReference type="OrthoDB" id="5363370at2"/>
<protein>
    <submittedName>
        <fullName evidence="6">Isoprenylcysteine carboxyl methyltransferase</fullName>
    </submittedName>
</protein>
<proteinExistence type="predicted"/>
<dbReference type="GO" id="GO:0016020">
    <property type="term" value="C:membrane"/>
    <property type="evidence" value="ECO:0007669"/>
    <property type="project" value="UniProtKB-SubCell"/>
</dbReference>
<sequence>MLLVNLIFIIFFIVRLYSLSISIRNEKKLIRDGAVQYGKKNSILLSILHVLFYFSAIFEANYFFYTWDSFSSLGFIIMLLAYIALFWVISQLKEIWTVKLYILPNHKINTSILFRTIKHPNYFLNILPELIGVVFLCHAWNTLIYLFPLYLLVLCIRIYQEEKVMKPLFNQLN</sequence>
<keyword evidence="4 5" id="KW-0472">Membrane</keyword>
<dbReference type="GO" id="GO:0004671">
    <property type="term" value="F:protein C-terminal S-isoprenylcysteine carboxyl O-methyltransferase activity"/>
    <property type="evidence" value="ECO:0007669"/>
    <property type="project" value="InterPro"/>
</dbReference>
<dbReference type="Gene3D" id="1.20.120.1630">
    <property type="match status" value="1"/>
</dbReference>
<evidence type="ECO:0000256" key="1">
    <source>
        <dbReference type="ARBA" id="ARBA00004141"/>
    </source>
</evidence>
<dbReference type="PANTHER" id="PTHR43847:SF1">
    <property type="entry name" value="BLL3993 PROTEIN"/>
    <property type="match status" value="1"/>
</dbReference>
<dbReference type="GO" id="GO:0032259">
    <property type="term" value="P:methylation"/>
    <property type="evidence" value="ECO:0007669"/>
    <property type="project" value="UniProtKB-KW"/>
</dbReference>
<dbReference type="Pfam" id="PF04140">
    <property type="entry name" value="ICMT"/>
    <property type="match status" value="1"/>
</dbReference>
<feature type="transmembrane region" description="Helical" evidence="5">
    <location>
        <begin position="70"/>
        <end position="89"/>
    </location>
</feature>